<dbReference type="GeneID" id="5545393"/>
<dbReference type="Proteomes" id="UP000000267">
    <property type="component" value="Unassembled WGS sequence"/>
</dbReference>
<dbReference type="KEGG" id="vpo:Kpol_1035p1"/>
<dbReference type="EMBL" id="DS480408">
    <property type="protein sequence ID" value="EDO17189.1"/>
    <property type="molecule type" value="Genomic_DNA"/>
</dbReference>
<protein>
    <submittedName>
        <fullName evidence="1">Tkp4 protein</fullName>
    </submittedName>
</protein>
<reference evidence="1 2" key="1">
    <citation type="journal article" date="2007" name="Proc. Natl. Acad. Sci. U.S.A.">
        <title>Independent sorting-out of thousands of duplicated gene pairs in two yeast species descended from a whole-genome duplication.</title>
        <authorList>
            <person name="Scannell D.R."/>
            <person name="Frank A.C."/>
            <person name="Conant G.C."/>
            <person name="Byrne K.P."/>
            <person name="Woolfit M."/>
            <person name="Wolfe K.H."/>
        </authorList>
    </citation>
    <scope>NUCLEOTIDE SEQUENCE [LARGE SCALE GENOMIC DNA]</scope>
    <source>
        <strain evidence="2">ATCC 22028 / DSM 70294 / BCRC 21397 / CBS 2163 / NBRC 10782 / NRRL Y-8283 / UCD 57-17</strain>
    </source>
</reference>
<dbReference type="InParanoid" id="A7TKG7"/>
<dbReference type="PhylomeDB" id="A7TKG7"/>
<gene>
    <name evidence="1" type="ORF">Kpol_1035p1</name>
</gene>
<dbReference type="OMA" id="IYASHEN"/>
<dbReference type="RefSeq" id="XP_001645047.1">
    <property type="nucleotide sequence ID" value="XM_001644997.1"/>
</dbReference>
<proteinExistence type="predicted"/>
<evidence type="ECO:0000313" key="2">
    <source>
        <dbReference type="Proteomes" id="UP000000267"/>
    </source>
</evidence>
<accession>A7TKG7</accession>
<evidence type="ECO:0000313" key="1">
    <source>
        <dbReference type="EMBL" id="EDO17189.1"/>
    </source>
</evidence>
<name>A7TKG7_VANPO</name>
<dbReference type="OrthoDB" id="4071751at2759"/>
<dbReference type="HOGENOM" id="CLU_1074418_0_0_1"/>
<dbReference type="eggNOG" id="KOG0017">
    <property type="taxonomic scope" value="Eukaryota"/>
</dbReference>
<dbReference type="AlphaFoldDB" id="A7TKG7"/>
<organism evidence="2">
    <name type="scientific">Vanderwaltozyma polyspora (strain ATCC 22028 / DSM 70294 / BCRC 21397 / CBS 2163 / NBRC 10782 / NRRL Y-8283 / UCD 57-17)</name>
    <name type="common">Kluyveromyces polysporus</name>
    <dbReference type="NCBI Taxonomy" id="436907"/>
    <lineage>
        <taxon>Eukaryota</taxon>
        <taxon>Fungi</taxon>
        <taxon>Dikarya</taxon>
        <taxon>Ascomycota</taxon>
        <taxon>Saccharomycotina</taxon>
        <taxon>Saccharomycetes</taxon>
        <taxon>Saccharomycetales</taxon>
        <taxon>Saccharomycetaceae</taxon>
        <taxon>Vanderwaltozyma</taxon>
    </lineage>
</organism>
<sequence>MKTLKNTDSSTDNSYLKDHVIIDTGSGYNITNRKDWLLEYGSIHNPPELLEVGDGDSPLKIVGFRLLPVRLNKNTIVGTGTFYCPNEDTTIISANKLWRDTGLSLNTGYDKLVGKDCALNTLKIEDTIWIPSRELIYASHENKLRAVRLLNIKINKPDISLLEAHLRLNHLPSQVIQKSVKNNFFYDVNEIKDHKSTKNLWCQTCSAGKMTRHFHYTDTMNHYSSIKEPGSSWSLDTFGPVKPTPKNDDKYMLVMIDNV</sequence>
<keyword evidence="2" id="KW-1185">Reference proteome</keyword>